<dbReference type="SUPFAM" id="SSF54534">
    <property type="entry name" value="FKBP-like"/>
    <property type="match status" value="1"/>
</dbReference>
<dbReference type="InterPro" id="IPR023459">
    <property type="entry name" value="Tscrpt_elong_fac_GreA/B_fam"/>
</dbReference>
<dbReference type="PANTHER" id="PTHR30437:SF4">
    <property type="entry name" value="TRANSCRIPTION ELONGATION FACTOR GREA"/>
    <property type="match status" value="1"/>
</dbReference>
<comment type="caution">
    <text evidence="3">The sequence shown here is derived from an EMBL/GenBank/DDBJ whole genome shotgun (WGS) entry which is preliminary data.</text>
</comment>
<keyword evidence="3" id="KW-0251">Elongation factor</keyword>
<evidence type="ECO:0000313" key="4">
    <source>
        <dbReference type="Proteomes" id="UP001490330"/>
    </source>
</evidence>
<dbReference type="GO" id="GO:0003746">
    <property type="term" value="F:translation elongation factor activity"/>
    <property type="evidence" value="ECO:0007669"/>
    <property type="project" value="UniProtKB-KW"/>
</dbReference>
<keyword evidence="3" id="KW-0648">Protein biosynthesis</keyword>
<dbReference type="Gene3D" id="3.10.50.30">
    <property type="entry name" value="Transcription elongation factor, GreA/GreB, C-terminal domain"/>
    <property type="match status" value="1"/>
</dbReference>
<sequence>MPSEPAPIDADARHALEQERADLQAERASVAATLRDSDAEVGDRADAADELQRADALQRLDSRIAGIATRLTRLEAAGQPPTDAVGVGSSVTVRYGDGTEESLEIGERAEASDQELITAEVPLGRALLGRRPGDTVTYDTPDGRTTAAVVSLGGAAAGRTPPADGRQEGPP</sequence>
<dbReference type="InterPro" id="IPR036953">
    <property type="entry name" value="GreA/GreB_C_sf"/>
</dbReference>
<feature type="region of interest" description="Disordered" evidence="1">
    <location>
        <begin position="152"/>
        <end position="171"/>
    </location>
</feature>
<dbReference type="PIRSF" id="PIRSF006092">
    <property type="entry name" value="GreA_GreB"/>
    <property type="match status" value="1"/>
</dbReference>
<gene>
    <name evidence="3" type="ORF">ABT322_33030</name>
</gene>
<name>A0ABV1VQY2_9ACTN</name>
<evidence type="ECO:0000259" key="2">
    <source>
        <dbReference type="Pfam" id="PF01272"/>
    </source>
</evidence>
<keyword evidence="4" id="KW-1185">Reference proteome</keyword>
<evidence type="ECO:0000256" key="1">
    <source>
        <dbReference type="SAM" id="MobiDB-lite"/>
    </source>
</evidence>
<reference evidence="3 4" key="1">
    <citation type="submission" date="2024-06" db="EMBL/GenBank/DDBJ databases">
        <title>The Natural Products Discovery Center: Release of the First 8490 Sequenced Strains for Exploring Actinobacteria Biosynthetic Diversity.</title>
        <authorList>
            <person name="Kalkreuter E."/>
            <person name="Kautsar S.A."/>
            <person name="Yang D."/>
            <person name="Bader C.D."/>
            <person name="Teijaro C.N."/>
            <person name="Fluegel L."/>
            <person name="Davis C.M."/>
            <person name="Simpson J.R."/>
            <person name="Lauterbach L."/>
            <person name="Steele A.D."/>
            <person name="Gui C."/>
            <person name="Meng S."/>
            <person name="Li G."/>
            <person name="Viehrig K."/>
            <person name="Ye F."/>
            <person name="Su P."/>
            <person name="Kiefer A.F."/>
            <person name="Nichols A."/>
            <person name="Cepeda A.J."/>
            <person name="Yan W."/>
            <person name="Fan B."/>
            <person name="Jiang Y."/>
            <person name="Adhikari A."/>
            <person name="Zheng C.-J."/>
            <person name="Schuster L."/>
            <person name="Cowan T.M."/>
            <person name="Smanski M.J."/>
            <person name="Chevrette M.G."/>
            <person name="De Carvalho L.P.S."/>
            <person name="Shen B."/>
        </authorList>
    </citation>
    <scope>NUCLEOTIDE SEQUENCE [LARGE SCALE GENOMIC DNA]</scope>
    <source>
        <strain evidence="3 4">NPDC000632</strain>
    </source>
</reference>
<proteinExistence type="predicted"/>
<dbReference type="EMBL" id="JBEPCV010000046">
    <property type="protein sequence ID" value="MER6908476.1"/>
    <property type="molecule type" value="Genomic_DNA"/>
</dbReference>
<dbReference type="Pfam" id="PF01272">
    <property type="entry name" value="GreA_GreB"/>
    <property type="match status" value="1"/>
</dbReference>
<dbReference type="InterPro" id="IPR001437">
    <property type="entry name" value="Tscrpt_elong_fac_GreA/B_C"/>
</dbReference>
<dbReference type="NCBIfam" id="NF004548">
    <property type="entry name" value="PRK05892.1"/>
    <property type="match status" value="1"/>
</dbReference>
<evidence type="ECO:0000313" key="3">
    <source>
        <dbReference type="EMBL" id="MER6908476.1"/>
    </source>
</evidence>
<dbReference type="RefSeq" id="WP_350724132.1">
    <property type="nucleotide sequence ID" value="NZ_JBEPCO010000051.1"/>
</dbReference>
<accession>A0ABV1VQY2</accession>
<feature type="domain" description="Transcription elongation factor GreA/GreB C-terminal" evidence="2">
    <location>
        <begin position="81"/>
        <end position="151"/>
    </location>
</feature>
<protein>
    <submittedName>
        <fullName evidence="3">GreA/GreB family elongation factor</fullName>
    </submittedName>
</protein>
<organism evidence="3 4">
    <name type="scientific">Streptomyces flaveolus</name>
    <dbReference type="NCBI Taxonomy" id="67297"/>
    <lineage>
        <taxon>Bacteria</taxon>
        <taxon>Bacillati</taxon>
        <taxon>Actinomycetota</taxon>
        <taxon>Actinomycetes</taxon>
        <taxon>Kitasatosporales</taxon>
        <taxon>Streptomycetaceae</taxon>
        <taxon>Streptomyces</taxon>
    </lineage>
</organism>
<dbReference type="PANTHER" id="PTHR30437">
    <property type="entry name" value="TRANSCRIPTION ELONGATION FACTOR GREA"/>
    <property type="match status" value="1"/>
</dbReference>
<dbReference type="Proteomes" id="UP001490330">
    <property type="component" value="Unassembled WGS sequence"/>
</dbReference>